<gene>
    <name evidence="2" type="ORF">ABS362_06135</name>
</gene>
<dbReference type="InterPro" id="IPR011051">
    <property type="entry name" value="RmlC_Cupin_sf"/>
</dbReference>
<keyword evidence="3" id="KW-1185">Reference proteome</keyword>
<name>A0ABV1RRV9_9BACT</name>
<dbReference type="PANTHER" id="PTHR43346">
    <property type="entry name" value="LIGAND BINDING DOMAIN PROTEIN, PUTATIVE (AFU_ORTHOLOGUE AFUA_6G14370)-RELATED"/>
    <property type="match status" value="1"/>
</dbReference>
<feature type="domain" description="Cupin type-2" evidence="1">
    <location>
        <begin position="75"/>
        <end position="150"/>
    </location>
</feature>
<dbReference type="InterPro" id="IPR013096">
    <property type="entry name" value="Cupin_2"/>
</dbReference>
<organism evidence="2 3">
    <name type="scientific">Pontibacter populi</name>
    <dbReference type="NCBI Taxonomy" id="890055"/>
    <lineage>
        <taxon>Bacteria</taxon>
        <taxon>Pseudomonadati</taxon>
        <taxon>Bacteroidota</taxon>
        <taxon>Cytophagia</taxon>
        <taxon>Cytophagales</taxon>
        <taxon>Hymenobacteraceae</taxon>
        <taxon>Pontibacter</taxon>
    </lineage>
</organism>
<dbReference type="PANTHER" id="PTHR43346:SF1">
    <property type="entry name" value="QUERCETIN 2,3-DIOXYGENASE-RELATED"/>
    <property type="match status" value="1"/>
</dbReference>
<dbReference type="InterPro" id="IPR014710">
    <property type="entry name" value="RmlC-like_jellyroll"/>
</dbReference>
<proteinExistence type="predicted"/>
<dbReference type="RefSeq" id="WP_350411493.1">
    <property type="nucleotide sequence ID" value="NZ_JBEOKT010000004.1"/>
</dbReference>
<evidence type="ECO:0000313" key="3">
    <source>
        <dbReference type="Proteomes" id="UP001476807"/>
    </source>
</evidence>
<protein>
    <submittedName>
        <fullName evidence="2">Cupin domain-containing protein</fullName>
    </submittedName>
</protein>
<dbReference type="Pfam" id="PF07883">
    <property type="entry name" value="Cupin_2"/>
    <property type="match status" value="1"/>
</dbReference>
<accession>A0ABV1RRV9</accession>
<sequence>MSLLILVLLFSCDGANTREVITEASAGQTKQATAAAQQGRDMGKKPWVLDIEQATLNNPNYRNAQWTGEHMQMVLMSLKPGEEIDLELHGDVDQFLRVEQGQAQVRMGKSKDDMSFDKNVSANWAIFIPSGYWHHIKNTGNKELKLYTIYAPAQHPAGTVKKTYEEAKEHH</sequence>
<reference evidence="2 3" key="1">
    <citation type="submission" date="2024-06" db="EMBL/GenBank/DDBJ databases">
        <title>Pontibacter populi HYL7-15.</title>
        <authorList>
            <person name="Kim M.K."/>
        </authorList>
    </citation>
    <scope>NUCLEOTIDE SEQUENCE [LARGE SCALE GENOMIC DNA]</scope>
    <source>
        <strain evidence="2 3">HYL7-15</strain>
    </source>
</reference>
<comment type="caution">
    <text evidence="2">The sequence shown here is derived from an EMBL/GenBank/DDBJ whole genome shotgun (WGS) entry which is preliminary data.</text>
</comment>
<dbReference type="Gene3D" id="2.60.120.10">
    <property type="entry name" value="Jelly Rolls"/>
    <property type="match status" value="1"/>
</dbReference>
<evidence type="ECO:0000259" key="1">
    <source>
        <dbReference type="Pfam" id="PF07883"/>
    </source>
</evidence>
<dbReference type="SUPFAM" id="SSF51182">
    <property type="entry name" value="RmlC-like cupins"/>
    <property type="match status" value="1"/>
</dbReference>
<dbReference type="CDD" id="cd02223">
    <property type="entry name" value="cupin_Bh2720-like"/>
    <property type="match status" value="1"/>
</dbReference>
<dbReference type="EMBL" id="JBEOKT010000004">
    <property type="protein sequence ID" value="MER2997118.1"/>
    <property type="molecule type" value="Genomic_DNA"/>
</dbReference>
<dbReference type="InterPro" id="IPR052538">
    <property type="entry name" value="Flavonoid_dioxygenase-like"/>
</dbReference>
<dbReference type="Proteomes" id="UP001476807">
    <property type="component" value="Unassembled WGS sequence"/>
</dbReference>
<evidence type="ECO:0000313" key="2">
    <source>
        <dbReference type="EMBL" id="MER2997118.1"/>
    </source>
</evidence>